<dbReference type="InterPro" id="IPR012308">
    <property type="entry name" value="DNA_ligase_ATP-dep_N"/>
</dbReference>
<evidence type="ECO:0000256" key="5">
    <source>
        <dbReference type="ARBA" id="ARBA00022723"/>
    </source>
</evidence>
<dbReference type="EMBL" id="JAXCLA010000002">
    <property type="protein sequence ID" value="MDY0743948.1"/>
    <property type="molecule type" value="Genomic_DNA"/>
</dbReference>
<keyword evidence="9" id="KW-0460">Magnesium</keyword>
<keyword evidence="2 15" id="KW-0436">Ligase</keyword>
<dbReference type="InterPro" id="IPR026333">
    <property type="entry name" value="ATP_dep_DNA_lig_pp_1105_fam"/>
</dbReference>
<comment type="catalytic activity">
    <reaction evidence="13">
        <text>ATP + (deoxyribonucleotide)n-3'-hydroxyl + 5'-phospho-(deoxyribonucleotide)m = (deoxyribonucleotide)n+m + AMP + diphosphate.</text>
        <dbReference type="EC" id="6.5.1.1"/>
    </reaction>
</comment>
<dbReference type="PROSITE" id="PS50160">
    <property type="entry name" value="DNA_LIGASE_A3"/>
    <property type="match status" value="1"/>
</dbReference>
<accession>A0ABU5DCF2</accession>
<keyword evidence="5" id="KW-0479">Metal-binding</keyword>
<dbReference type="InterPro" id="IPR012310">
    <property type="entry name" value="DNA_ligase_ATP-dep_cent"/>
</dbReference>
<dbReference type="InterPro" id="IPR036599">
    <property type="entry name" value="DNA_ligase_N_sf"/>
</dbReference>
<keyword evidence="10" id="KW-0233">DNA recombination</keyword>
<keyword evidence="6" id="KW-0547">Nucleotide-binding</keyword>
<evidence type="ECO:0000256" key="9">
    <source>
        <dbReference type="ARBA" id="ARBA00022842"/>
    </source>
</evidence>
<dbReference type="Gene3D" id="2.40.50.140">
    <property type="entry name" value="Nucleic acid-binding proteins"/>
    <property type="match status" value="1"/>
</dbReference>
<gene>
    <name evidence="15" type="ORF">SNE35_05505</name>
</gene>
<evidence type="ECO:0000256" key="2">
    <source>
        <dbReference type="ARBA" id="ARBA00022598"/>
    </source>
</evidence>
<evidence type="ECO:0000256" key="12">
    <source>
        <dbReference type="ARBA" id="ARBA00023306"/>
    </source>
</evidence>
<protein>
    <recommendedName>
        <fullName evidence="1">DNA ligase (ATP)</fullName>
        <ecNumber evidence="1">6.5.1.1</ecNumber>
    </recommendedName>
</protein>
<feature type="domain" description="ATP-dependent DNA ligase family profile" evidence="14">
    <location>
        <begin position="317"/>
        <end position="450"/>
    </location>
</feature>
<dbReference type="CDD" id="cd07897">
    <property type="entry name" value="Adenylation_DNA_ligase_Bac1"/>
    <property type="match status" value="1"/>
</dbReference>
<dbReference type="Proteomes" id="UP001285263">
    <property type="component" value="Unassembled WGS sequence"/>
</dbReference>
<dbReference type="InterPro" id="IPR012340">
    <property type="entry name" value="NA-bd_OB-fold"/>
</dbReference>
<dbReference type="Pfam" id="PF04675">
    <property type="entry name" value="DNA_ligase_A_N"/>
    <property type="match status" value="1"/>
</dbReference>
<keyword evidence="3" id="KW-0132">Cell division</keyword>
<dbReference type="PANTHER" id="PTHR45674:SF13">
    <property type="entry name" value="DNA LIGASE-RELATED"/>
    <property type="match status" value="1"/>
</dbReference>
<keyword evidence="8" id="KW-0067">ATP-binding</keyword>
<dbReference type="Gene3D" id="1.10.3260.10">
    <property type="entry name" value="DNA ligase, ATP-dependent, N-terminal domain"/>
    <property type="match status" value="1"/>
</dbReference>
<dbReference type="InterPro" id="IPR050191">
    <property type="entry name" value="ATP-dep_DNA_ligase"/>
</dbReference>
<name>A0ABU5DCF2_9BURK</name>
<dbReference type="RefSeq" id="WP_320421861.1">
    <property type="nucleotide sequence ID" value="NZ_JAXCLA010000002.1"/>
</dbReference>
<dbReference type="NCBIfam" id="TIGR04120">
    <property type="entry name" value="DNA_lig_bact"/>
    <property type="match status" value="1"/>
</dbReference>
<evidence type="ECO:0000256" key="7">
    <source>
        <dbReference type="ARBA" id="ARBA00022763"/>
    </source>
</evidence>
<comment type="caution">
    <text evidence="15">The sequence shown here is derived from an EMBL/GenBank/DDBJ whole genome shotgun (WGS) entry which is preliminary data.</text>
</comment>
<dbReference type="SUPFAM" id="SSF56091">
    <property type="entry name" value="DNA ligase/mRNA capping enzyme, catalytic domain"/>
    <property type="match status" value="1"/>
</dbReference>
<keyword evidence="11" id="KW-0234">DNA repair</keyword>
<evidence type="ECO:0000259" key="14">
    <source>
        <dbReference type="PROSITE" id="PS50160"/>
    </source>
</evidence>
<dbReference type="Pfam" id="PF01068">
    <property type="entry name" value="DNA_ligase_A_M"/>
    <property type="match status" value="1"/>
</dbReference>
<dbReference type="NCBIfam" id="NF006701">
    <property type="entry name" value="PRK09247.1"/>
    <property type="match status" value="1"/>
</dbReference>
<dbReference type="Gene3D" id="3.30.470.30">
    <property type="entry name" value="DNA ligase/mRNA capping enzyme"/>
    <property type="match status" value="1"/>
</dbReference>
<dbReference type="PANTHER" id="PTHR45674">
    <property type="entry name" value="DNA LIGASE 1/3 FAMILY MEMBER"/>
    <property type="match status" value="1"/>
</dbReference>
<evidence type="ECO:0000256" key="3">
    <source>
        <dbReference type="ARBA" id="ARBA00022618"/>
    </source>
</evidence>
<dbReference type="GO" id="GO:0003910">
    <property type="term" value="F:DNA ligase (ATP) activity"/>
    <property type="evidence" value="ECO:0007669"/>
    <property type="project" value="UniProtKB-EC"/>
</dbReference>
<dbReference type="InterPro" id="IPR012309">
    <property type="entry name" value="DNA_ligase_ATP-dep_C"/>
</dbReference>
<dbReference type="Pfam" id="PF04679">
    <property type="entry name" value="DNA_ligase_A_C"/>
    <property type="match status" value="1"/>
</dbReference>
<evidence type="ECO:0000256" key="8">
    <source>
        <dbReference type="ARBA" id="ARBA00022840"/>
    </source>
</evidence>
<dbReference type="SUPFAM" id="SSF50249">
    <property type="entry name" value="Nucleic acid-binding proteins"/>
    <property type="match status" value="1"/>
</dbReference>
<dbReference type="PROSITE" id="PS00697">
    <property type="entry name" value="DNA_LIGASE_A1"/>
    <property type="match status" value="1"/>
</dbReference>
<keyword evidence="7" id="KW-0227">DNA damage</keyword>
<organism evidence="15 16">
    <name type="scientific">Roseateles agri</name>
    <dbReference type="NCBI Taxonomy" id="3098619"/>
    <lineage>
        <taxon>Bacteria</taxon>
        <taxon>Pseudomonadati</taxon>
        <taxon>Pseudomonadota</taxon>
        <taxon>Betaproteobacteria</taxon>
        <taxon>Burkholderiales</taxon>
        <taxon>Sphaerotilaceae</taxon>
        <taxon>Roseateles</taxon>
    </lineage>
</organism>
<dbReference type="EC" id="6.5.1.1" evidence="1"/>
<proteinExistence type="predicted"/>
<keyword evidence="4" id="KW-0235">DNA replication</keyword>
<dbReference type="InterPro" id="IPR016059">
    <property type="entry name" value="DNA_ligase_ATP-dep_CS"/>
</dbReference>
<evidence type="ECO:0000256" key="11">
    <source>
        <dbReference type="ARBA" id="ARBA00023204"/>
    </source>
</evidence>
<sequence>MKAFATLYRALDASTSSLAKQAALQAYLRIAPPRDAAWAVYFLAGGKPRQLVPVKLLRELARSRAAIPEWLFDECYEAVGDLAETIALLLPAPAAPQERPLADWLDESLLPLRGLPPEELMPRLAAQWDALPTEDRFVQLKLITGAFRVGVSKLQVTQALAAVSGVDAKLIAQRLIGYTHLGARPSADDYLALVAPPDAATAASGVHPFPFFLAHPMNLPVGELDAALGPPRDWLVEWKWDGIRAQLVKRGGEAALWSRGEELISERFPELIALGEALPDGTVLDGEVLIWHAGADQQARPFADLQQRIGRKTLSPKLLRELPAVLCAYDLLELDGQDLRGRPQHERRALLEELLAAHPLLPALRLSPLLSGESWAELARQREQSRALGVEGMLLKQREARYGVGRTKDAGTWFKWKIDPLSVDAVLVYAQRGHGRRASLYSDYTFAVWNGPADDAARQLVPFAKAYSGLSDEEMRRVDAIIRRTTIESFGPVRSVTPTLVFELGFEGIARSSRHKSGIAVRFPRMLRWREDKPVAEADTLQTLAALLPGAEP</sequence>
<evidence type="ECO:0000313" key="16">
    <source>
        <dbReference type="Proteomes" id="UP001285263"/>
    </source>
</evidence>
<keyword evidence="16" id="KW-1185">Reference proteome</keyword>
<evidence type="ECO:0000256" key="1">
    <source>
        <dbReference type="ARBA" id="ARBA00012727"/>
    </source>
</evidence>
<evidence type="ECO:0000256" key="6">
    <source>
        <dbReference type="ARBA" id="ARBA00022741"/>
    </source>
</evidence>
<reference evidence="15 16" key="1">
    <citation type="submission" date="2023-11" db="EMBL/GenBank/DDBJ databases">
        <title>Paucibacter sp. nov., isolated from fresh soil in Korea.</title>
        <authorList>
            <person name="Le N.T.T."/>
        </authorList>
    </citation>
    <scope>NUCLEOTIDE SEQUENCE [LARGE SCALE GENOMIC DNA]</scope>
    <source>
        <strain evidence="15 16">R3-3</strain>
    </source>
</reference>
<evidence type="ECO:0000313" key="15">
    <source>
        <dbReference type="EMBL" id="MDY0743948.1"/>
    </source>
</evidence>
<evidence type="ECO:0000256" key="10">
    <source>
        <dbReference type="ARBA" id="ARBA00023172"/>
    </source>
</evidence>
<evidence type="ECO:0000256" key="13">
    <source>
        <dbReference type="ARBA" id="ARBA00034003"/>
    </source>
</evidence>
<keyword evidence="12" id="KW-0131">Cell cycle</keyword>
<evidence type="ECO:0000256" key="4">
    <source>
        <dbReference type="ARBA" id="ARBA00022705"/>
    </source>
</evidence>
<dbReference type="CDD" id="cd07972">
    <property type="entry name" value="OBF_DNA_ligase_Arch_LigB"/>
    <property type="match status" value="1"/>
</dbReference>